<dbReference type="PANTHER" id="PTHR30146">
    <property type="entry name" value="LACI-RELATED TRANSCRIPTIONAL REPRESSOR"/>
    <property type="match status" value="1"/>
</dbReference>
<dbReference type="InterPro" id="IPR046335">
    <property type="entry name" value="LacI/GalR-like_sensor"/>
</dbReference>
<keyword evidence="3" id="KW-0804">Transcription</keyword>
<evidence type="ECO:0000256" key="3">
    <source>
        <dbReference type="ARBA" id="ARBA00023163"/>
    </source>
</evidence>
<dbReference type="Pfam" id="PF13377">
    <property type="entry name" value="Peripla_BP_3"/>
    <property type="match status" value="1"/>
</dbReference>
<name>A0ABS6JB02_9BACI</name>
<dbReference type="SMART" id="SM00354">
    <property type="entry name" value="HTH_LACI"/>
    <property type="match status" value="1"/>
</dbReference>
<reference evidence="5 6" key="1">
    <citation type="submission" date="2021-06" db="EMBL/GenBank/DDBJ databases">
        <title>Bacillus sp. RD4P76, an endophyte from a halophyte.</title>
        <authorList>
            <person name="Sun J.-Q."/>
        </authorList>
    </citation>
    <scope>NUCLEOTIDE SEQUENCE [LARGE SCALE GENOMIC DNA]</scope>
    <source>
        <strain evidence="5 6">CGMCC 1.15917</strain>
    </source>
</reference>
<dbReference type="PROSITE" id="PS00356">
    <property type="entry name" value="HTH_LACI_1"/>
    <property type="match status" value="1"/>
</dbReference>
<organism evidence="5 6">
    <name type="scientific">Evansella tamaricis</name>
    <dbReference type="NCBI Taxonomy" id="2069301"/>
    <lineage>
        <taxon>Bacteria</taxon>
        <taxon>Bacillati</taxon>
        <taxon>Bacillota</taxon>
        <taxon>Bacilli</taxon>
        <taxon>Bacillales</taxon>
        <taxon>Bacillaceae</taxon>
        <taxon>Evansella</taxon>
    </lineage>
</organism>
<feature type="domain" description="HTH lacI-type" evidence="4">
    <location>
        <begin position="5"/>
        <end position="59"/>
    </location>
</feature>
<dbReference type="RefSeq" id="WP_217064748.1">
    <property type="nucleotide sequence ID" value="NZ_JAHQCS010000051.1"/>
</dbReference>
<keyword evidence="2" id="KW-0238">DNA-binding</keyword>
<proteinExistence type="predicted"/>
<dbReference type="Proteomes" id="UP000784880">
    <property type="component" value="Unassembled WGS sequence"/>
</dbReference>
<sequence length="346" mass="38720">MKQRPNIHDVADRAGVSIATVSNVINEKGRVSEKTVSKVKMIIEEMGFTPNLSARSLKQMKSSLIGLIVPFQQDDGNLQDNPFYWNLVSGIEAGTRDQKFHVIISGVNENKGEVLDFVKERNIDGLVVVGTYQGSPIMERIKEMQVPCVFIDSYLMEPDLYQVYLDDEQGGYTGTKYLLDKGHTKIAVVGGEAKEDGVTKGRLQGHRIALESRGLTYDERYRIETPGSMEGGYLAAEEIRKLSDVTAVFCFSDVVAFGLMKGLHDLDYKIPEDISIIGFDDLYFSKYVSPPLTTISQDVSMKGRMATQLLIKQIEKMEVVNKKIVLPIDLRERESVIELPSVKLNN</sequence>
<dbReference type="CDD" id="cd06267">
    <property type="entry name" value="PBP1_LacI_sugar_binding-like"/>
    <property type="match status" value="1"/>
</dbReference>
<evidence type="ECO:0000313" key="6">
    <source>
        <dbReference type="Proteomes" id="UP000784880"/>
    </source>
</evidence>
<accession>A0ABS6JB02</accession>
<dbReference type="PANTHER" id="PTHR30146:SF109">
    <property type="entry name" value="HTH-TYPE TRANSCRIPTIONAL REGULATOR GALS"/>
    <property type="match status" value="1"/>
</dbReference>
<evidence type="ECO:0000313" key="5">
    <source>
        <dbReference type="EMBL" id="MBU9710856.1"/>
    </source>
</evidence>
<evidence type="ECO:0000256" key="1">
    <source>
        <dbReference type="ARBA" id="ARBA00023015"/>
    </source>
</evidence>
<dbReference type="EMBL" id="JAHQCS010000051">
    <property type="protein sequence ID" value="MBU9710856.1"/>
    <property type="molecule type" value="Genomic_DNA"/>
</dbReference>
<keyword evidence="6" id="KW-1185">Reference proteome</keyword>
<gene>
    <name evidence="5" type="ORF">KS419_03755</name>
</gene>
<evidence type="ECO:0000259" key="4">
    <source>
        <dbReference type="PROSITE" id="PS50932"/>
    </source>
</evidence>
<keyword evidence="1" id="KW-0805">Transcription regulation</keyword>
<dbReference type="Pfam" id="PF00356">
    <property type="entry name" value="LacI"/>
    <property type="match status" value="1"/>
</dbReference>
<dbReference type="InterPro" id="IPR000843">
    <property type="entry name" value="HTH_LacI"/>
</dbReference>
<comment type="caution">
    <text evidence="5">The sequence shown here is derived from an EMBL/GenBank/DDBJ whole genome shotgun (WGS) entry which is preliminary data.</text>
</comment>
<protein>
    <submittedName>
        <fullName evidence="5">LacI family transcriptional regulator</fullName>
    </submittedName>
</protein>
<dbReference type="CDD" id="cd01392">
    <property type="entry name" value="HTH_LacI"/>
    <property type="match status" value="1"/>
</dbReference>
<evidence type="ECO:0000256" key="2">
    <source>
        <dbReference type="ARBA" id="ARBA00023125"/>
    </source>
</evidence>
<dbReference type="PROSITE" id="PS50932">
    <property type="entry name" value="HTH_LACI_2"/>
    <property type="match status" value="1"/>
</dbReference>